<evidence type="ECO:0000256" key="4">
    <source>
        <dbReference type="ARBA" id="ARBA00023235"/>
    </source>
</evidence>
<dbReference type="InterPro" id="IPR032819">
    <property type="entry name" value="TruB_C"/>
</dbReference>
<dbReference type="InterPro" id="IPR014780">
    <property type="entry name" value="tRNA_psdUridine_synth_TruB"/>
</dbReference>
<evidence type="ECO:0000313" key="9">
    <source>
        <dbReference type="Proteomes" id="UP000033774"/>
    </source>
</evidence>
<dbReference type="NCBIfam" id="TIGR00431">
    <property type="entry name" value="TruB"/>
    <property type="match status" value="1"/>
</dbReference>
<evidence type="ECO:0000256" key="3">
    <source>
        <dbReference type="ARBA" id="ARBA00022694"/>
    </source>
</evidence>
<dbReference type="PANTHER" id="PTHR13767">
    <property type="entry name" value="TRNA-PSEUDOURIDINE SYNTHASE"/>
    <property type="match status" value="1"/>
</dbReference>
<organism evidence="8 9">
    <name type="scientific">Elstera litoralis</name>
    <dbReference type="NCBI Taxonomy" id="552518"/>
    <lineage>
        <taxon>Bacteria</taxon>
        <taxon>Pseudomonadati</taxon>
        <taxon>Pseudomonadota</taxon>
        <taxon>Alphaproteobacteria</taxon>
        <taxon>Rhodospirillales</taxon>
        <taxon>Rhodospirillaceae</taxon>
        <taxon>Elstera</taxon>
    </lineage>
</organism>
<dbReference type="GO" id="GO:1990481">
    <property type="term" value="P:mRNA pseudouridine synthesis"/>
    <property type="evidence" value="ECO:0007669"/>
    <property type="project" value="TreeGrafter"/>
</dbReference>
<accession>A0A0F3ISZ3</accession>
<dbReference type="CDD" id="cd02573">
    <property type="entry name" value="PseudoU_synth_EcTruB"/>
    <property type="match status" value="1"/>
</dbReference>
<evidence type="ECO:0000256" key="5">
    <source>
        <dbReference type="HAMAP-Rule" id="MF_01080"/>
    </source>
</evidence>
<dbReference type="OrthoDB" id="9802309at2"/>
<comment type="similarity">
    <text evidence="2 5">Belongs to the pseudouridine synthase TruB family. Type 1 subfamily.</text>
</comment>
<comment type="function">
    <text evidence="5">Responsible for synthesis of pseudouridine from uracil-55 in the psi GC loop of transfer RNAs.</text>
</comment>
<dbReference type="AlphaFoldDB" id="A0A0F3ISZ3"/>
<dbReference type="GO" id="GO:0031119">
    <property type="term" value="P:tRNA pseudouridine synthesis"/>
    <property type="evidence" value="ECO:0007669"/>
    <property type="project" value="UniProtKB-UniRule"/>
</dbReference>
<dbReference type="PATRIC" id="fig|552518.3.peg.3103"/>
<dbReference type="Pfam" id="PF16198">
    <property type="entry name" value="TruB_C_2"/>
    <property type="match status" value="1"/>
</dbReference>
<protein>
    <recommendedName>
        <fullName evidence="5">tRNA pseudouridine synthase B</fullName>
        <ecNumber evidence="5">5.4.99.25</ecNumber>
    </recommendedName>
    <alternativeName>
        <fullName evidence="5">tRNA pseudouridine(55) synthase</fullName>
        <shortName evidence="5">Psi55 synthase</shortName>
    </alternativeName>
    <alternativeName>
        <fullName evidence="5">tRNA pseudouridylate synthase</fullName>
    </alternativeName>
    <alternativeName>
        <fullName evidence="5">tRNA-uridine isomerase</fullName>
    </alternativeName>
</protein>
<comment type="catalytic activity">
    <reaction evidence="1 5">
        <text>uridine(55) in tRNA = pseudouridine(55) in tRNA</text>
        <dbReference type="Rhea" id="RHEA:42532"/>
        <dbReference type="Rhea" id="RHEA-COMP:10101"/>
        <dbReference type="Rhea" id="RHEA-COMP:10102"/>
        <dbReference type="ChEBI" id="CHEBI:65314"/>
        <dbReference type="ChEBI" id="CHEBI:65315"/>
        <dbReference type="EC" id="5.4.99.25"/>
    </reaction>
</comment>
<keyword evidence="3 5" id="KW-0819">tRNA processing</keyword>
<proteinExistence type="inferred from homology"/>
<evidence type="ECO:0000259" key="6">
    <source>
        <dbReference type="Pfam" id="PF01509"/>
    </source>
</evidence>
<dbReference type="EC" id="5.4.99.25" evidence="5"/>
<name>A0A0F3ISZ3_9PROT</name>
<sequence>MSRKRRGVPVHGWLIVDKPLGVSSAAVVGKAKRLLNAEKVGHGGTLDPLASGVLPLAFGEATKTVSLVMDGRKTYRFTVRWGIARSTDDAEGEITATSDHRPDRAAIDAALPGFLGTILQQPPAYSALKVDGQRAYDLARAGEVVELAARPVDIFSLALVDLPDADHATLEMDCGKGTYVRSLARDLALTLGTVGHVSMLRRIAVGPFHEKDSILLDSADDSGHSPPLSDRLLSIMTVLDDIPALALSAAMAQRLRQGQTLSLTPGDWGVLADCPPDAVIVATSEKLPVALCQREGAVLRPSRVFNLQRETPDVDYR</sequence>
<reference evidence="8 9" key="1">
    <citation type="submission" date="2015-03" db="EMBL/GenBank/DDBJ databases">
        <title>Draft genome sequence of Elstera litoralis.</title>
        <authorList>
            <person name="Rahalkar M.C."/>
            <person name="Dhakephalkar P.K."/>
            <person name="Pore S.D."/>
            <person name="Arora P."/>
            <person name="Kapse N.G."/>
            <person name="Pandit P.S."/>
        </authorList>
    </citation>
    <scope>NUCLEOTIDE SEQUENCE [LARGE SCALE GENOMIC DNA]</scope>
    <source>
        <strain evidence="8 9">Dia-1</strain>
    </source>
</reference>
<dbReference type="PANTHER" id="PTHR13767:SF2">
    <property type="entry name" value="PSEUDOURIDYLATE SYNTHASE TRUB1"/>
    <property type="match status" value="1"/>
</dbReference>
<dbReference type="InterPro" id="IPR002501">
    <property type="entry name" value="PsdUridine_synth_N"/>
</dbReference>
<dbReference type="HAMAP" id="MF_01080">
    <property type="entry name" value="TruB_bact"/>
    <property type="match status" value="1"/>
</dbReference>
<dbReference type="Proteomes" id="UP000033774">
    <property type="component" value="Unassembled WGS sequence"/>
</dbReference>
<evidence type="ECO:0000256" key="1">
    <source>
        <dbReference type="ARBA" id="ARBA00000385"/>
    </source>
</evidence>
<dbReference type="EMBL" id="LAJY01000478">
    <property type="protein sequence ID" value="KJV08709.1"/>
    <property type="molecule type" value="Genomic_DNA"/>
</dbReference>
<dbReference type="RefSeq" id="WP_045776753.1">
    <property type="nucleotide sequence ID" value="NZ_LAJY01000478.1"/>
</dbReference>
<keyword evidence="4 5" id="KW-0413">Isomerase</keyword>
<dbReference type="InterPro" id="IPR020103">
    <property type="entry name" value="PsdUridine_synth_cat_dom_sf"/>
</dbReference>
<feature type="active site" description="Nucleophile" evidence="5">
    <location>
        <position position="47"/>
    </location>
</feature>
<dbReference type="Pfam" id="PF01509">
    <property type="entry name" value="TruB_N"/>
    <property type="match status" value="1"/>
</dbReference>
<keyword evidence="9" id="KW-1185">Reference proteome</keyword>
<dbReference type="GO" id="GO:0160148">
    <property type="term" value="F:tRNA pseudouridine(55) synthase activity"/>
    <property type="evidence" value="ECO:0007669"/>
    <property type="project" value="UniProtKB-EC"/>
</dbReference>
<evidence type="ECO:0000313" key="8">
    <source>
        <dbReference type="EMBL" id="KJV08709.1"/>
    </source>
</evidence>
<evidence type="ECO:0000259" key="7">
    <source>
        <dbReference type="Pfam" id="PF16198"/>
    </source>
</evidence>
<dbReference type="Gene3D" id="3.30.2350.10">
    <property type="entry name" value="Pseudouridine synthase"/>
    <property type="match status" value="1"/>
</dbReference>
<dbReference type="GO" id="GO:0003723">
    <property type="term" value="F:RNA binding"/>
    <property type="evidence" value="ECO:0007669"/>
    <property type="project" value="InterPro"/>
</dbReference>
<comment type="caution">
    <text evidence="8">The sequence shown here is derived from an EMBL/GenBank/DDBJ whole genome shotgun (WGS) entry which is preliminary data.</text>
</comment>
<dbReference type="SUPFAM" id="SSF55120">
    <property type="entry name" value="Pseudouridine synthase"/>
    <property type="match status" value="1"/>
</dbReference>
<gene>
    <name evidence="5" type="primary">truB</name>
    <name evidence="8" type="ORF">VZ95_16025</name>
</gene>
<feature type="domain" description="Pseudouridine synthase II N-terminal" evidence="6">
    <location>
        <begin position="32"/>
        <end position="180"/>
    </location>
</feature>
<evidence type="ECO:0000256" key="2">
    <source>
        <dbReference type="ARBA" id="ARBA00005642"/>
    </source>
</evidence>
<feature type="domain" description="tRNA pseudouridylate synthase B C-terminal" evidence="7">
    <location>
        <begin position="181"/>
        <end position="217"/>
    </location>
</feature>